<protein>
    <submittedName>
        <fullName evidence="14">Uncharacterized protein</fullName>
    </submittedName>
</protein>
<feature type="transmembrane region" description="Helical" evidence="10">
    <location>
        <begin position="418"/>
        <end position="438"/>
    </location>
</feature>
<feature type="transmembrane region" description="Helical" evidence="10">
    <location>
        <begin position="239"/>
        <end position="263"/>
    </location>
</feature>
<evidence type="ECO:0000259" key="13">
    <source>
        <dbReference type="Pfam" id="PF23259"/>
    </source>
</evidence>
<dbReference type="Pfam" id="PF23259">
    <property type="entry name" value="CHX17_C"/>
    <property type="match status" value="1"/>
</dbReference>
<dbReference type="InterPro" id="IPR057290">
    <property type="entry name" value="CHX17_C"/>
</dbReference>
<accession>A0A162AIC2</accession>
<feature type="transmembrane region" description="Helical" evidence="10">
    <location>
        <begin position="275"/>
        <end position="308"/>
    </location>
</feature>
<keyword evidence="4 10" id="KW-0812">Transmembrane</keyword>
<dbReference type="AlphaFoldDB" id="A0A162AIC2"/>
<feature type="domain" description="Cation/H(+) antiporter central" evidence="12">
    <location>
        <begin position="491"/>
        <end position="623"/>
    </location>
</feature>
<evidence type="ECO:0000256" key="8">
    <source>
        <dbReference type="ARBA" id="ARBA00023136"/>
    </source>
</evidence>
<dbReference type="GO" id="GO:0016020">
    <property type="term" value="C:membrane"/>
    <property type="evidence" value="ECO:0007669"/>
    <property type="project" value="UniProtKB-SubCell"/>
</dbReference>
<dbReference type="InterPro" id="IPR057291">
    <property type="entry name" value="CHX17_2nd"/>
</dbReference>
<sequence>MDSANISDMSEARQRAAGMVCYAPKMILSQGILEHENPLDYSVPLFVVQLLVVSCLSRVIHLVFKPFRQPKALSQILCGVILGPAILGRSSVILEALFPLRGVVVYDTMANIGLVFNLFLIGVEMDIFHSFRMERRSITIAFVGMLLPFAISCSISYILEVHLPKGLNHTNYIIFVALAASVSAFQLLSRQLVELKILNTEIGKTALQSSILNDCFSWIAVIVFLVVAKNDGVSSSPIWLLLCSVAFVLFCIFLVRPAIWLLIKNTPEGESFSELSICLIFSGVMMAGFISEAIGMHAIFGAFVFGLVIPSGPLVQVLIERLEDIVTGILVPLYYASFGIKAKTDEFGDGQHWALLLIIVFAFIAKAIGTFLTALFYRMPLRDAATLATLMNAKGLIELIILNQGLEHEIIDACSFTIMLFATLFTIGITLPLVSIIYKPSRKLVTYRGRAIDKAKSETELRLLVAVQSSRNVPTIINFLDASNTTTGLPLCVYVLHLAELTGRASAMLIAHGTQEKGMAPLNKAQAQSEQILQEFKKLEEQSRCISIQPLTAISPYATMHEDICNLAEDKKVAFIMIPFHKQQTVDGEMTTTNPEIQKVNQRVLENAVCSVGILIDRGLTGISPMAGTELAHHIAVLFFSGPDDREALSLGMRMAQHPNNSVTVIRFIPGKQAAMEGSEHRHIPRRNHRPTPMDTEKFLDDDYIREFRLLEARDESLYYAETVVNDSEETVAAVKSVDNIHDLFIVGRRQGTLSKLTDGLTEWSETPELGAIGDLLVSPDFPARVSVVVVQHYLQ</sequence>
<feature type="transmembrane region" description="Helical" evidence="10">
    <location>
        <begin position="384"/>
        <end position="406"/>
    </location>
</feature>
<dbReference type="GO" id="GO:0012505">
    <property type="term" value="C:endomembrane system"/>
    <property type="evidence" value="ECO:0007669"/>
    <property type="project" value="TreeGrafter"/>
</dbReference>
<organism evidence="14">
    <name type="scientific">Daucus carota subsp. sativus</name>
    <name type="common">Carrot</name>
    <dbReference type="NCBI Taxonomy" id="79200"/>
    <lineage>
        <taxon>Eukaryota</taxon>
        <taxon>Viridiplantae</taxon>
        <taxon>Streptophyta</taxon>
        <taxon>Embryophyta</taxon>
        <taxon>Tracheophyta</taxon>
        <taxon>Spermatophyta</taxon>
        <taxon>Magnoliopsida</taxon>
        <taxon>eudicotyledons</taxon>
        <taxon>Gunneridae</taxon>
        <taxon>Pentapetalae</taxon>
        <taxon>asterids</taxon>
        <taxon>campanulids</taxon>
        <taxon>Apiales</taxon>
        <taxon>Apiaceae</taxon>
        <taxon>Apioideae</taxon>
        <taxon>Scandiceae</taxon>
        <taxon>Daucinae</taxon>
        <taxon>Daucus</taxon>
        <taxon>Daucus sect. Daucus</taxon>
    </lineage>
</organism>
<dbReference type="GO" id="GO:1902600">
    <property type="term" value="P:proton transmembrane transport"/>
    <property type="evidence" value="ECO:0007669"/>
    <property type="project" value="InterPro"/>
</dbReference>
<feature type="transmembrane region" description="Helical" evidence="10">
    <location>
        <begin position="76"/>
        <end position="98"/>
    </location>
</feature>
<dbReference type="Gramene" id="KZN01483">
    <property type="protein sequence ID" value="KZN01483"/>
    <property type="gene ID" value="DCAR_010252"/>
</dbReference>
<feature type="transmembrane region" description="Helical" evidence="10">
    <location>
        <begin position="353"/>
        <end position="377"/>
    </location>
</feature>
<keyword evidence="3" id="KW-0633">Potassium transport</keyword>
<evidence type="ECO:0000256" key="6">
    <source>
        <dbReference type="ARBA" id="ARBA00022989"/>
    </source>
</evidence>
<evidence type="ECO:0000256" key="7">
    <source>
        <dbReference type="ARBA" id="ARBA00023065"/>
    </source>
</evidence>
<evidence type="ECO:0000256" key="3">
    <source>
        <dbReference type="ARBA" id="ARBA00022538"/>
    </source>
</evidence>
<dbReference type="GO" id="GO:0015297">
    <property type="term" value="F:antiporter activity"/>
    <property type="evidence" value="ECO:0007669"/>
    <property type="project" value="InterPro"/>
</dbReference>
<dbReference type="PANTHER" id="PTHR32468:SF26">
    <property type="entry name" value="CATION_H(+) ANTIPORTER 15"/>
    <property type="match status" value="1"/>
</dbReference>
<dbReference type="GO" id="GO:0006885">
    <property type="term" value="P:regulation of pH"/>
    <property type="evidence" value="ECO:0007669"/>
    <property type="project" value="TreeGrafter"/>
</dbReference>
<dbReference type="Gene3D" id="1.20.1530.20">
    <property type="match status" value="1"/>
</dbReference>
<feature type="domain" description="Cation/H+ exchanger transmembrane" evidence="11">
    <location>
        <begin position="56"/>
        <end position="430"/>
    </location>
</feature>
<evidence type="ECO:0000256" key="4">
    <source>
        <dbReference type="ARBA" id="ARBA00022692"/>
    </source>
</evidence>
<evidence type="ECO:0000256" key="10">
    <source>
        <dbReference type="SAM" id="Phobius"/>
    </source>
</evidence>
<feature type="transmembrane region" description="Helical" evidence="10">
    <location>
        <begin position="140"/>
        <end position="159"/>
    </location>
</feature>
<evidence type="ECO:0000313" key="14">
    <source>
        <dbReference type="EMBL" id="KZN01483.1"/>
    </source>
</evidence>
<evidence type="ECO:0000256" key="5">
    <source>
        <dbReference type="ARBA" id="ARBA00022958"/>
    </source>
</evidence>
<comment type="caution">
    <text evidence="14">The sequence shown here is derived from an EMBL/GenBank/DDBJ whole genome shotgun (WGS) entry which is preliminary data.</text>
</comment>
<feature type="transmembrane region" description="Helical" evidence="10">
    <location>
        <begin position="210"/>
        <end position="227"/>
    </location>
</feature>
<keyword evidence="5" id="KW-0630">Potassium</keyword>
<comment type="subcellular location">
    <subcellularLocation>
        <location evidence="1">Membrane</location>
        <topology evidence="1">Multi-pass membrane protein</topology>
    </subcellularLocation>
</comment>
<dbReference type="Pfam" id="PF00999">
    <property type="entry name" value="Na_H_Exchanger"/>
    <property type="match status" value="1"/>
</dbReference>
<comment type="similarity">
    <text evidence="9">Belongs to the monovalent cation:proton antiporter 2 (CPA2) transporter (TC 2.A.37) family. CHX (TC 2.A.37.4) subfamily.</text>
</comment>
<keyword evidence="2" id="KW-0813">Transport</keyword>
<dbReference type="InterPro" id="IPR038770">
    <property type="entry name" value="Na+/solute_symporter_sf"/>
</dbReference>
<feature type="domain" description="Cation/H(+) antiporter C-terminal" evidence="13">
    <location>
        <begin position="635"/>
        <end position="794"/>
    </location>
</feature>
<evidence type="ECO:0000256" key="2">
    <source>
        <dbReference type="ARBA" id="ARBA00022448"/>
    </source>
</evidence>
<dbReference type="InterPro" id="IPR050794">
    <property type="entry name" value="CPA2_transporter"/>
</dbReference>
<dbReference type="PANTHER" id="PTHR32468">
    <property type="entry name" value="CATION/H + ANTIPORTER"/>
    <property type="match status" value="1"/>
</dbReference>
<gene>
    <name evidence="14" type="ORF">DCAR_010252</name>
</gene>
<dbReference type="EMBL" id="LNRQ01000003">
    <property type="protein sequence ID" value="KZN01483.1"/>
    <property type="molecule type" value="Genomic_DNA"/>
</dbReference>
<feature type="transmembrane region" description="Helical" evidence="10">
    <location>
        <begin position="171"/>
        <end position="189"/>
    </location>
</feature>
<evidence type="ECO:0000256" key="1">
    <source>
        <dbReference type="ARBA" id="ARBA00004141"/>
    </source>
</evidence>
<evidence type="ECO:0000256" key="9">
    <source>
        <dbReference type="ARBA" id="ARBA00038341"/>
    </source>
</evidence>
<dbReference type="GO" id="GO:0006813">
    <property type="term" value="P:potassium ion transport"/>
    <property type="evidence" value="ECO:0007669"/>
    <property type="project" value="UniProtKB-KW"/>
</dbReference>
<evidence type="ECO:0000259" key="12">
    <source>
        <dbReference type="Pfam" id="PF23256"/>
    </source>
</evidence>
<evidence type="ECO:0000259" key="11">
    <source>
        <dbReference type="Pfam" id="PF00999"/>
    </source>
</evidence>
<keyword evidence="7" id="KW-0406">Ion transport</keyword>
<dbReference type="InterPro" id="IPR006153">
    <property type="entry name" value="Cation/H_exchanger_TM"/>
</dbReference>
<reference evidence="14" key="1">
    <citation type="journal article" date="2016" name="Nat. Genet.">
        <title>A high-quality carrot genome assembly provides new insights into carotenoid accumulation and asterid genome evolution.</title>
        <authorList>
            <person name="Iorizzo M."/>
            <person name="Ellison S."/>
            <person name="Senalik D."/>
            <person name="Zeng P."/>
            <person name="Satapoomin P."/>
            <person name="Huang J."/>
            <person name="Bowman M."/>
            <person name="Iovene M."/>
            <person name="Sanseverino W."/>
            <person name="Cavagnaro P."/>
            <person name="Yildiz M."/>
            <person name="Macko-Podgorni A."/>
            <person name="Moranska E."/>
            <person name="Grzebelus E."/>
            <person name="Grzebelus D."/>
            <person name="Ashrafi H."/>
            <person name="Zheng Z."/>
            <person name="Cheng S."/>
            <person name="Spooner D."/>
            <person name="Van Deynze A."/>
            <person name="Simon P."/>
        </authorList>
    </citation>
    <scope>NUCLEOTIDE SEQUENCE [LARGE SCALE GENOMIC DNA]</scope>
    <source>
        <tissue evidence="14">Leaf</tissue>
    </source>
</reference>
<proteinExistence type="inferred from homology"/>
<keyword evidence="6 10" id="KW-1133">Transmembrane helix</keyword>
<dbReference type="Pfam" id="PF23256">
    <property type="entry name" value="CHX17_2nd"/>
    <property type="match status" value="1"/>
</dbReference>
<name>A0A162AIC2_DAUCS</name>
<feature type="transmembrane region" description="Helical" evidence="10">
    <location>
        <begin position="43"/>
        <end position="64"/>
    </location>
</feature>
<feature type="transmembrane region" description="Helical" evidence="10">
    <location>
        <begin position="110"/>
        <end position="128"/>
    </location>
</feature>
<keyword evidence="8 10" id="KW-0472">Membrane</keyword>